<evidence type="ECO:0000256" key="7">
    <source>
        <dbReference type="ARBA" id="ARBA00023136"/>
    </source>
</evidence>
<dbReference type="InterPro" id="IPR029044">
    <property type="entry name" value="Nucleotide-diphossugar_trans"/>
</dbReference>
<organism evidence="10">
    <name type="scientific">candidate division WOR-3 bacterium</name>
    <dbReference type="NCBI Taxonomy" id="2052148"/>
    <lineage>
        <taxon>Bacteria</taxon>
        <taxon>Bacteria division WOR-3</taxon>
    </lineage>
</organism>
<evidence type="ECO:0000256" key="1">
    <source>
        <dbReference type="ARBA" id="ARBA00004653"/>
    </source>
</evidence>
<keyword evidence="4 9" id="KW-0812">Transmembrane</keyword>
<keyword evidence="7 9" id="KW-0472">Membrane</keyword>
<keyword evidence="6" id="KW-0333">Golgi apparatus</keyword>
<feature type="transmembrane region" description="Helical" evidence="9">
    <location>
        <begin position="455"/>
        <end position="476"/>
    </location>
</feature>
<evidence type="ECO:0000256" key="5">
    <source>
        <dbReference type="ARBA" id="ARBA00022989"/>
    </source>
</evidence>
<feature type="transmembrane region" description="Helical" evidence="9">
    <location>
        <begin position="482"/>
        <end position="502"/>
    </location>
</feature>
<evidence type="ECO:0000256" key="8">
    <source>
        <dbReference type="ARBA" id="ARBA00023316"/>
    </source>
</evidence>
<gene>
    <name evidence="10" type="ORF">ENX07_07545</name>
</gene>
<keyword evidence="5 9" id="KW-1133">Transmembrane helix</keyword>
<evidence type="ECO:0000256" key="2">
    <source>
        <dbReference type="ARBA" id="ARBA00022676"/>
    </source>
</evidence>
<sequence length="520" mass="59929">MIESFLLATYLVFLLILSVYATHSYLILYYYFRRCRRKRKEGGDLVLESFPLVTVQLPVYNEKYVVARVFDSVLNLDYPKDRLEIQVLDDSDDETSFILRGLVERARGLGYNVFYYHRSERRGFKAGALREGLSFAKGEFIAIFDADFVVPRDFLKRTLPYFFTSERIGAVQARWSHLNREYSLLTEGQGLALDAHFLFEQDVKCSAGLFINFNGTCGVWRRKAIEEAGGWEDDTLTEDLDLSYRAQIKGYKILFLPDLSCPGELPIDVCGFKRQQFRWTKGGIEVARKLLGRVFSAPLPWRVKFFSFTHLTAPFAYLSLFFLSLLSFPIVQMKIKYTGGWMGDEFLLGSRGMVSFYFAFLSLFTLFVLPYPIIYILSYYRVCELEGKRREGSFRWFLIAFLLIGGFVSLSLSNTIAVLSALFGKRSEFSRTAKFSVVGKEGGIKDKKYLSPLSPLTWVEMGMGFYLLFTLMYSLVHLELGLAPFLLVYALGFLYLSFLAVMQYREVRLSLRKEVMGELT</sequence>
<dbReference type="FunFam" id="3.90.550.10:FF:000057">
    <property type="entry name" value="Glycosyltransferase-like protein, family 2"/>
    <property type="match status" value="1"/>
</dbReference>
<feature type="transmembrane region" description="Helical" evidence="9">
    <location>
        <begin position="6"/>
        <end position="32"/>
    </location>
</feature>
<evidence type="ECO:0000256" key="4">
    <source>
        <dbReference type="ARBA" id="ARBA00022692"/>
    </source>
</evidence>
<dbReference type="Gene3D" id="3.90.550.10">
    <property type="entry name" value="Spore Coat Polysaccharide Biosynthesis Protein SpsA, Chain A"/>
    <property type="match status" value="1"/>
</dbReference>
<protein>
    <submittedName>
        <fullName evidence="10">Glycosyltransferase</fullName>
    </submittedName>
</protein>
<evidence type="ECO:0000256" key="3">
    <source>
        <dbReference type="ARBA" id="ARBA00022679"/>
    </source>
</evidence>
<dbReference type="GO" id="GO:0071555">
    <property type="term" value="P:cell wall organization"/>
    <property type="evidence" value="ECO:0007669"/>
    <property type="project" value="UniProtKB-KW"/>
</dbReference>
<evidence type="ECO:0000256" key="6">
    <source>
        <dbReference type="ARBA" id="ARBA00023034"/>
    </source>
</evidence>
<feature type="transmembrane region" description="Helical" evidence="9">
    <location>
        <begin position="354"/>
        <end position="377"/>
    </location>
</feature>
<evidence type="ECO:0000256" key="9">
    <source>
        <dbReference type="SAM" id="Phobius"/>
    </source>
</evidence>
<reference evidence="10" key="1">
    <citation type="journal article" date="2020" name="mSystems">
        <title>Genome- and Community-Level Interaction Insights into Carbon Utilization and Element Cycling Functions of Hydrothermarchaeota in Hydrothermal Sediment.</title>
        <authorList>
            <person name="Zhou Z."/>
            <person name="Liu Y."/>
            <person name="Xu W."/>
            <person name="Pan J."/>
            <person name="Luo Z.H."/>
            <person name="Li M."/>
        </authorList>
    </citation>
    <scope>NUCLEOTIDE SEQUENCE [LARGE SCALE GENOMIC DNA]</scope>
    <source>
        <strain evidence="10">SpSt-906</strain>
    </source>
</reference>
<accession>A0A7C3UXJ4</accession>
<proteinExistence type="predicted"/>
<feature type="transmembrane region" description="Helical" evidence="9">
    <location>
        <begin position="397"/>
        <end position="424"/>
    </location>
</feature>
<feature type="transmembrane region" description="Helical" evidence="9">
    <location>
        <begin position="315"/>
        <end position="333"/>
    </location>
</feature>
<keyword evidence="3 10" id="KW-0808">Transferase</keyword>
<dbReference type="PANTHER" id="PTHR32044:SF80">
    <property type="entry name" value="XYLOGLUCAN GLYCOSYLTRANSFERASE 2-RELATED"/>
    <property type="match status" value="1"/>
</dbReference>
<comment type="caution">
    <text evidence="10">The sequence shown here is derived from an EMBL/GenBank/DDBJ whole genome shotgun (WGS) entry which is preliminary data.</text>
</comment>
<comment type="subcellular location">
    <subcellularLocation>
        <location evidence="1">Golgi apparatus membrane</location>
        <topology evidence="1">Multi-pass membrane protein</topology>
    </subcellularLocation>
</comment>
<keyword evidence="2" id="KW-0328">Glycosyltransferase</keyword>
<dbReference type="AlphaFoldDB" id="A0A7C3UXJ4"/>
<dbReference type="SUPFAM" id="SSF53448">
    <property type="entry name" value="Nucleotide-diphospho-sugar transferases"/>
    <property type="match status" value="1"/>
</dbReference>
<keyword evidence="8" id="KW-0961">Cell wall biogenesis/degradation</keyword>
<dbReference type="GO" id="GO:0016757">
    <property type="term" value="F:glycosyltransferase activity"/>
    <property type="evidence" value="ECO:0007669"/>
    <property type="project" value="UniProtKB-KW"/>
</dbReference>
<dbReference type="PANTHER" id="PTHR32044">
    <property type="entry name" value="GLUCOMANNAN 4-BETA-MANNOSYLTRANSFERASE 9"/>
    <property type="match status" value="1"/>
</dbReference>
<evidence type="ECO:0000313" key="10">
    <source>
        <dbReference type="EMBL" id="HGE99901.1"/>
    </source>
</evidence>
<name>A0A7C3UXJ4_UNCW3</name>
<dbReference type="EMBL" id="DTMQ01000044">
    <property type="protein sequence ID" value="HGE99901.1"/>
    <property type="molecule type" value="Genomic_DNA"/>
</dbReference>
<dbReference type="Pfam" id="PF13641">
    <property type="entry name" value="Glyco_tranf_2_3"/>
    <property type="match status" value="1"/>
</dbReference>